<sequence>MWLTNTSGNKGLSIIPPFFPQITLRSFLKSCLPIDTANPKLGTAGWWQRIHLYTLASNQHYPGSSSEMSIIGVGFQYTWIHKRDPGSDLISDLPMSQAMGTVGHPTPKCQPGMHLLQISGCRLSNPTNRPVNSSPTPGHRIYFNPAGSTDTTSQ</sequence>
<proteinExistence type="predicted"/>
<evidence type="ECO:0000313" key="1">
    <source>
        <dbReference type="EMBL" id="KAJ9073939.1"/>
    </source>
</evidence>
<organism evidence="1 2">
    <name type="scientific">Entomophthora muscae</name>
    <dbReference type="NCBI Taxonomy" id="34485"/>
    <lineage>
        <taxon>Eukaryota</taxon>
        <taxon>Fungi</taxon>
        <taxon>Fungi incertae sedis</taxon>
        <taxon>Zoopagomycota</taxon>
        <taxon>Entomophthoromycotina</taxon>
        <taxon>Entomophthoromycetes</taxon>
        <taxon>Entomophthorales</taxon>
        <taxon>Entomophthoraceae</taxon>
        <taxon>Entomophthora</taxon>
    </lineage>
</organism>
<name>A0ACC2TGZ8_9FUNG</name>
<dbReference type="Proteomes" id="UP001165960">
    <property type="component" value="Unassembled WGS sequence"/>
</dbReference>
<accession>A0ACC2TGZ8</accession>
<keyword evidence="2" id="KW-1185">Reference proteome</keyword>
<gene>
    <name evidence="1" type="ORF">DSO57_1011159</name>
</gene>
<protein>
    <submittedName>
        <fullName evidence="1">Uncharacterized protein</fullName>
    </submittedName>
</protein>
<reference evidence="1" key="1">
    <citation type="submission" date="2022-04" db="EMBL/GenBank/DDBJ databases">
        <title>Genome of the entomopathogenic fungus Entomophthora muscae.</title>
        <authorList>
            <person name="Elya C."/>
            <person name="Lovett B.R."/>
            <person name="Lee E."/>
            <person name="Macias A.M."/>
            <person name="Hajek A.E."/>
            <person name="De Bivort B.L."/>
            <person name="Kasson M.T."/>
            <person name="De Fine Licht H.H."/>
            <person name="Stajich J.E."/>
        </authorList>
    </citation>
    <scope>NUCLEOTIDE SEQUENCE</scope>
    <source>
        <strain evidence="1">Berkeley</strain>
    </source>
</reference>
<evidence type="ECO:0000313" key="2">
    <source>
        <dbReference type="Proteomes" id="UP001165960"/>
    </source>
</evidence>
<dbReference type="EMBL" id="QTSX02002878">
    <property type="protein sequence ID" value="KAJ9073939.1"/>
    <property type="molecule type" value="Genomic_DNA"/>
</dbReference>
<comment type="caution">
    <text evidence="1">The sequence shown here is derived from an EMBL/GenBank/DDBJ whole genome shotgun (WGS) entry which is preliminary data.</text>
</comment>